<evidence type="ECO:0000313" key="1">
    <source>
        <dbReference type="EMBL" id="PNX74057.1"/>
    </source>
</evidence>
<dbReference type="Proteomes" id="UP000236291">
    <property type="component" value="Unassembled WGS sequence"/>
</dbReference>
<sequence>DPAAGTAAEVAAAEDPNRYLNDEDNQMLLVPFTRGFGLCGGEIVKACNQWLDEGNIPNSLGESNIVLIPKYEQPINMKDVRPMSLCNVIYKVLAKTIGKSFEKCS</sequence>
<dbReference type="EMBL" id="ASHM01026954">
    <property type="protein sequence ID" value="PNX74057.1"/>
    <property type="molecule type" value="Genomic_DNA"/>
</dbReference>
<protein>
    <submittedName>
        <fullName evidence="1">CNGC5-like protein</fullName>
    </submittedName>
</protein>
<name>A0A2K3L698_TRIPR</name>
<organism evidence="1 2">
    <name type="scientific">Trifolium pratense</name>
    <name type="common">Red clover</name>
    <dbReference type="NCBI Taxonomy" id="57577"/>
    <lineage>
        <taxon>Eukaryota</taxon>
        <taxon>Viridiplantae</taxon>
        <taxon>Streptophyta</taxon>
        <taxon>Embryophyta</taxon>
        <taxon>Tracheophyta</taxon>
        <taxon>Spermatophyta</taxon>
        <taxon>Magnoliopsida</taxon>
        <taxon>eudicotyledons</taxon>
        <taxon>Gunneridae</taxon>
        <taxon>Pentapetalae</taxon>
        <taxon>rosids</taxon>
        <taxon>fabids</taxon>
        <taxon>Fabales</taxon>
        <taxon>Fabaceae</taxon>
        <taxon>Papilionoideae</taxon>
        <taxon>50 kb inversion clade</taxon>
        <taxon>NPAAA clade</taxon>
        <taxon>Hologalegina</taxon>
        <taxon>IRL clade</taxon>
        <taxon>Trifolieae</taxon>
        <taxon>Trifolium</taxon>
    </lineage>
</organism>
<reference evidence="1 2" key="1">
    <citation type="journal article" date="2014" name="Am. J. Bot.">
        <title>Genome assembly and annotation for red clover (Trifolium pratense; Fabaceae).</title>
        <authorList>
            <person name="Istvanek J."/>
            <person name="Jaros M."/>
            <person name="Krenek A."/>
            <person name="Repkova J."/>
        </authorList>
    </citation>
    <scope>NUCLEOTIDE SEQUENCE [LARGE SCALE GENOMIC DNA]</scope>
    <source>
        <strain evidence="2">cv. Tatra</strain>
        <tissue evidence="1">Young leaves</tissue>
    </source>
</reference>
<proteinExistence type="predicted"/>
<dbReference type="AlphaFoldDB" id="A0A2K3L698"/>
<evidence type="ECO:0000313" key="2">
    <source>
        <dbReference type="Proteomes" id="UP000236291"/>
    </source>
</evidence>
<accession>A0A2K3L698</accession>
<gene>
    <name evidence="1" type="ORF">L195_g029968</name>
</gene>
<reference evidence="1 2" key="2">
    <citation type="journal article" date="2017" name="Front. Plant Sci.">
        <title>Gene Classification and Mining of Molecular Markers Useful in Red Clover (Trifolium pratense) Breeding.</title>
        <authorList>
            <person name="Istvanek J."/>
            <person name="Dluhosova J."/>
            <person name="Dluhos P."/>
            <person name="Patkova L."/>
            <person name="Nedelnik J."/>
            <person name="Repkova J."/>
        </authorList>
    </citation>
    <scope>NUCLEOTIDE SEQUENCE [LARGE SCALE GENOMIC DNA]</scope>
    <source>
        <strain evidence="2">cv. Tatra</strain>
        <tissue evidence="1">Young leaves</tissue>
    </source>
</reference>
<comment type="caution">
    <text evidence="1">The sequence shown here is derived from an EMBL/GenBank/DDBJ whole genome shotgun (WGS) entry which is preliminary data.</text>
</comment>
<feature type="non-terminal residue" evidence="1">
    <location>
        <position position="1"/>
    </location>
</feature>